<proteinExistence type="predicted"/>
<accession>A0ABT7F9S3</accession>
<keyword evidence="2" id="KW-1185">Reference proteome</keyword>
<dbReference type="EMBL" id="JASNJE010000002">
    <property type="protein sequence ID" value="MDK3071851.1"/>
    <property type="molecule type" value="Genomic_DNA"/>
</dbReference>
<dbReference type="Proteomes" id="UP001227126">
    <property type="component" value="Unassembled WGS sequence"/>
</dbReference>
<name>A0ABT7F9S3_9RHOB</name>
<organism evidence="1 2">
    <name type="scientific">Sedimentitalea xiamensis</name>
    <dbReference type="NCBI Taxonomy" id="3050037"/>
    <lineage>
        <taxon>Bacteria</taxon>
        <taxon>Pseudomonadati</taxon>
        <taxon>Pseudomonadota</taxon>
        <taxon>Alphaproteobacteria</taxon>
        <taxon>Rhodobacterales</taxon>
        <taxon>Paracoccaceae</taxon>
        <taxon>Sedimentitalea</taxon>
    </lineage>
</organism>
<evidence type="ECO:0008006" key="3">
    <source>
        <dbReference type="Google" id="ProtNLM"/>
    </source>
</evidence>
<protein>
    <recommendedName>
        <fullName evidence="3">DUF1127 domain-containing protein</fullName>
    </recommendedName>
</protein>
<sequence length="84" mass="9387">MRNDRISLTFLRPGWLKRLDWFLASQGQGFNAQTLGRSRLHEVAALESLSDGELMKLGLCRNDIPAFVFSDLLEPGPKDRKGGA</sequence>
<reference evidence="1 2" key="1">
    <citation type="submission" date="2023-05" db="EMBL/GenBank/DDBJ databases">
        <title>Sedimentitalea sp. nov. JM2-8.</title>
        <authorList>
            <person name="Huang J."/>
        </authorList>
    </citation>
    <scope>NUCLEOTIDE SEQUENCE [LARGE SCALE GENOMIC DNA]</scope>
    <source>
        <strain evidence="1 2">JM2-8</strain>
    </source>
</reference>
<comment type="caution">
    <text evidence="1">The sequence shown here is derived from an EMBL/GenBank/DDBJ whole genome shotgun (WGS) entry which is preliminary data.</text>
</comment>
<evidence type="ECO:0000313" key="2">
    <source>
        <dbReference type="Proteomes" id="UP001227126"/>
    </source>
</evidence>
<evidence type="ECO:0000313" key="1">
    <source>
        <dbReference type="EMBL" id="MDK3071851.1"/>
    </source>
</evidence>
<dbReference type="RefSeq" id="WP_284483809.1">
    <property type="nucleotide sequence ID" value="NZ_JASNJE010000002.1"/>
</dbReference>
<gene>
    <name evidence="1" type="ORF">QO034_01900</name>
</gene>